<protein>
    <submittedName>
        <fullName evidence="2">Uncharacterized protein</fullName>
    </submittedName>
</protein>
<dbReference type="Proteomes" id="UP000027073">
    <property type="component" value="Unassembled WGS sequence"/>
</dbReference>
<dbReference type="EMBL" id="KL198009">
    <property type="protein sequence ID" value="KDQ26270.1"/>
    <property type="molecule type" value="Genomic_DNA"/>
</dbReference>
<evidence type="ECO:0000256" key="1">
    <source>
        <dbReference type="SAM" id="MobiDB-lite"/>
    </source>
</evidence>
<organism evidence="2 3">
    <name type="scientific">Pleurotus ostreatus (strain PC15)</name>
    <name type="common">Oyster mushroom</name>
    <dbReference type="NCBI Taxonomy" id="1137138"/>
    <lineage>
        <taxon>Eukaryota</taxon>
        <taxon>Fungi</taxon>
        <taxon>Dikarya</taxon>
        <taxon>Basidiomycota</taxon>
        <taxon>Agaricomycotina</taxon>
        <taxon>Agaricomycetes</taxon>
        <taxon>Agaricomycetidae</taxon>
        <taxon>Agaricales</taxon>
        <taxon>Pleurotineae</taxon>
        <taxon>Pleurotaceae</taxon>
        <taxon>Pleurotus</taxon>
    </lineage>
</organism>
<accession>A0A067NH16</accession>
<dbReference type="AlphaFoldDB" id="A0A067NH16"/>
<evidence type="ECO:0000313" key="3">
    <source>
        <dbReference type="Proteomes" id="UP000027073"/>
    </source>
</evidence>
<dbReference type="VEuPathDB" id="FungiDB:PLEOSDRAFT_1105178"/>
<name>A0A067NH16_PLEO1</name>
<evidence type="ECO:0000313" key="2">
    <source>
        <dbReference type="EMBL" id="KDQ26270.1"/>
    </source>
</evidence>
<proteinExistence type="predicted"/>
<sequence length="147" mass="15961">MSVDERMILRESGTLIEVPCNDAAAAPSRRRPANTEYAHPESAPELPVMGLEVDVEETSVVIRSSSGCGIHAERIPLVPTSQPHTEDAVERDLGASLALLSERRRAATLAGEQGHSCKWYMRTRRVVLGIGRLGAQTHSVVRVTPGR</sequence>
<dbReference type="HOGENOM" id="CLU_1768875_0_0_1"/>
<dbReference type="InParanoid" id="A0A067NH16"/>
<feature type="region of interest" description="Disordered" evidence="1">
    <location>
        <begin position="26"/>
        <end position="45"/>
    </location>
</feature>
<reference evidence="3" key="1">
    <citation type="journal article" date="2014" name="Proc. Natl. Acad. Sci. U.S.A.">
        <title>Extensive sampling of basidiomycete genomes demonstrates inadequacy of the white-rot/brown-rot paradigm for wood decay fungi.</title>
        <authorList>
            <person name="Riley R."/>
            <person name="Salamov A.A."/>
            <person name="Brown D.W."/>
            <person name="Nagy L.G."/>
            <person name="Floudas D."/>
            <person name="Held B.W."/>
            <person name="Levasseur A."/>
            <person name="Lombard V."/>
            <person name="Morin E."/>
            <person name="Otillar R."/>
            <person name="Lindquist E.A."/>
            <person name="Sun H."/>
            <person name="LaButti K.M."/>
            <person name="Schmutz J."/>
            <person name="Jabbour D."/>
            <person name="Luo H."/>
            <person name="Baker S.E."/>
            <person name="Pisabarro A.G."/>
            <person name="Walton J.D."/>
            <person name="Blanchette R.A."/>
            <person name="Henrissat B."/>
            <person name="Martin F."/>
            <person name="Cullen D."/>
            <person name="Hibbett D.S."/>
            <person name="Grigoriev I.V."/>
        </authorList>
    </citation>
    <scope>NUCLEOTIDE SEQUENCE [LARGE SCALE GENOMIC DNA]</scope>
    <source>
        <strain evidence="3">PC15</strain>
    </source>
</reference>
<gene>
    <name evidence="2" type="ORF">PLEOSDRAFT_1105178</name>
</gene>